<dbReference type="Pfam" id="PF07992">
    <property type="entry name" value="Pyr_redox_2"/>
    <property type="match status" value="1"/>
</dbReference>
<dbReference type="Pfam" id="PF14759">
    <property type="entry name" value="Reductase_C"/>
    <property type="match status" value="1"/>
</dbReference>
<evidence type="ECO:0000256" key="4">
    <source>
        <dbReference type="ARBA" id="ARBA00022714"/>
    </source>
</evidence>
<accession>A0A5N5QG80</accession>
<keyword evidence="5" id="KW-0479">Metal-binding</keyword>
<keyword evidence="8" id="KW-0408">Iron</keyword>
<evidence type="ECO:0000313" key="11">
    <source>
        <dbReference type="EMBL" id="KAB5590772.1"/>
    </source>
</evidence>
<evidence type="ECO:0000259" key="10">
    <source>
        <dbReference type="PROSITE" id="PS51296"/>
    </source>
</evidence>
<dbReference type="EMBL" id="SSOP01000146">
    <property type="protein sequence ID" value="KAB5590772.1"/>
    <property type="molecule type" value="Genomic_DNA"/>
</dbReference>
<dbReference type="Pfam" id="PF00355">
    <property type="entry name" value="Rieske"/>
    <property type="match status" value="1"/>
</dbReference>
<proteinExistence type="inferred from homology"/>
<dbReference type="InterPro" id="IPR036922">
    <property type="entry name" value="Rieske_2Fe-2S_sf"/>
</dbReference>
<dbReference type="InterPro" id="IPR050446">
    <property type="entry name" value="FAD-oxidoreductase/Apoptosis"/>
</dbReference>
<evidence type="ECO:0000256" key="6">
    <source>
        <dbReference type="ARBA" id="ARBA00022827"/>
    </source>
</evidence>
<keyword evidence="6" id="KW-0274">FAD</keyword>
<comment type="cofactor">
    <cofactor evidence="1">
        <name>FAD</name>
        <dbReference type="ChEBI" id="CHEBI:57692"/>
    </cofactor>
</comment>
<sequence length="552" mass="59252">MASTKTIAVLDASELKDGQMKQVDFEDGKVLLAQIGNKVHATSAFCTHYGAPLAKGVLTKDGRVVCPWHGACFQVCSGDIEDAPAPDALHTFKTEIRDGKIFVTAEPKYTTKDGKSRPPTLTRPSAAAASEPAVVIVGGGSGGLFTVESLREHGYQGSITLLSKEEHAPIDRTKLSKALITDPSKIEWRKPEVLREKYGVTFRPGTTVTALDPSSKSVTVNNSEIIKYSSVVLAPGSVPRRLPVEGADLGNVLTLRTINDAKNIDAVLQEGKRIAFIGSSFISMELVVVASKRKLASLHVIGMEEVPFERVLGKEVGGGLMKYHSSQGVNFHMQSKIQKLSASPSSGNVSSVTFIDASGKEQTLEVDAVIMGAGVAPATDFLKGSPFQLEKDGGLVVDELLRVKGFEDAGVYAIGDIAHYPQAPTGDLRRIEHWNVANNHGRAVGKTIAGSPQPFKKVPIFWSAQGQQLRYCGIGYGYDDVIIKGNPNEMKFVAYYIKGEKVIAVSSMQNDPIVSKCSELMRLELMPTASEIRAGKDPLQVDISSSKGESLA</sequence>
<dbReference type="GO" id="GO:0016651">
    <property type="term" value="F:oxidoreductase activity, acting on NAD(P)H"/>
    <property type="evidence" value="ECO:0007669"/>
    <property type="project" value="TreeGrafter"/>
</dbReference>
<dbReference type="InterPro" id="IPR028202">
    <property type="entry name" value="Reductase_C"/>
</dbReference>
<keyword evidence="4" id="KW-0001">2Fe-2S</keyword>
<feature type="domain" description="Rieske" evidence="10">
    <location>
        <begin position="7"/>
        <end position="103"/>
    </location>
</feature>
<dbReference type="PRINTS" id="PR00368">
    <property type="entry name" value="FADPNR"/>
</dbReference>
<evidence type="ECO:0000256" key="8">
    <source>
        <dbReference type="ARBA" id="ARBA00023004"/>
    </source>
</evidence>
<dbReference type="SUPFAM" id="SSF50022">
    <property type="entry name" value="ISP domain"/>
    <property type="match status" value="1"/>
</dbReference>
<dbReference type="Gene3D" id="3.30.390.30">
    <property type="match status" value="1"/>
</dbReference>
<dbReference type="PANTHER" id="PTHR43557">
    <property type="entry name" value="APOPTOSIS-INDUCING FACTOR 1"/>
    <property type="match status" value="1"/>
</dbReference>
<evidence type="ECO:0000256" key="1">
    <source>
        <dbReference type="ARBA" id="ARBA00001974"/>
    </source>
</evidence>
<evidence type="ECO:0000256" key="2">
    <source>
        <dbReference type="ARBA" id="ARBA00006442"/>
    </source>
</evidence>
<dbReference type="InterPro" id="IPR023753">
    <property type="entry name" value="FAD/NAD-binding_dom"/>
</dbReference>
<keyword evidence="3" id="KW-0285">Flavoprotein</keyword>
<name>A0A5N5QG80_9AGAM</name>
<dbReference type="InterPro" id="IPR017941">
    <property type="entry name" value="Rieske_2Fe-2S"/>
</dbReference>
<keyword evidence="9" id="KW-0411">Iron-sulfur</keyword>
<dbReference type="PRINTS" id="PR00411">
    <property type="entry name" value="PNDRDTASEI"/>
</dbReference>
<keyword evidence="7" id="KW-0560">Oxidoreductase</keyword>
<dbReference type="PANTHER" id="PTHR43557:SF2">
    <property type="entry name" value="RIESKE DOMAIN-CONTAINING PROTEIN-RELATED"/>
    <property type="match status" value="1"/>
</dbReference>
<evidence type="ECO:0000256" key="7">
    <source>
        <dbReference type="ARBA" id="ARBA00023002"/>
    </source>
</evidence>
<dbReference type="AlphaFoldDB" id="A0A5N5QG80"/>
<comment type="similarity">
    <text evidence="2">Belongs to the FAD-dependent oxidoreductase family.</text>
</comment>
<dbReference type="GO" id="GO:0046872">
    <property type="term" value="F:metal ion binding"/>
    <property type="evidence" value="ECO:0007669"/>
    <property type="project" value="UniProtKB-KW"/>
</dbReference>
<dbReference type="PROSITE" id="PS51296">
    <property type="entry name" value="RIESKE"/>
    <property type="match status" value="1"/>
</dbReference>
<comment type="caution">
    <text evidence="11">The sequence shown here is derived from an EMBL/GenBank/DDBJ whole genome shotgun (WGS) entry which is preliminary data.</text>
</comment>
<evidence type="ECO:0000313" key="12">
    <source>
        <dbReference type="Proteomes" id="UP000383932"/>
    </source>
</evidence>
<evidence type="ECO:0000256" key="3">
    <source>
        <dbReference type="ARBA" id="ARBA00022630"/>
    </source>
</evidence>
<dbReference type="Proteomes" id="UP000383932">
    <property type="component" value="Unassembled WGS sequence"/>
</dbReference>
<dbReference type="OrthoDB" id="6029at2759"/>
<dbReference type="GO" id="GO:0005737">
    <property type="term" value="C:cytoplasm"/>
    <property type="evidence" value="ECO:0007669"/>
    <property type="project" value="TreeGrafter"/>
</dbReference>
<dbReference type="Gene3D" id="3.50.50.60">
    <property type="entry name" value="FAD/NAD(P)-binding domain"/>
    <property type="match status" value="2"/>
</dbReference>
<reference evidence="11 12" key="1">
    <citation type="journal article" date="2019" name="Fungal Biol. Biotechnol.">
        <title>Draft genome sequence of fastidious pathogen Ceratobasidium theobromae, which causes vascular-streak dieback in Theobroma cacao.</title>
        <authorList>
            <person name="Ali S.S."/>
            <person name="Asman A."/>
            <person name="Shao J."/>
            <person name="Firmansyah A.P."/>
            <person name="Susilo A.W."/>
            <person name="Rosmana A."/>
            <person name="McMahon P."/>
            <person name="Junaid M."/>
            <person name="Guest D."/>
            <person name="Kheng T.Y."/>
            <person name="Meinhardt L.W."/>
            <person name="Bailey B.A."/>
        </authorList>
    </citation>
    <scope>NUCLEOTIDE SEQUENCE [LARGE SCALE GENOMIC DNA]</scope>
    <source>
        <strain evidence="11 12">CT2</strain>
    </source>
</reference>
<dbReference type="CDD" id="cd03478">
    <property type="entry name" value="Rieske_AIFL_N"/>
    <property type="match status" value="1"/>
</dbReference>
<dbReference type="SUPFAM" id="SSF51905">
    <property type="entry name" value="FAD/NAD(P)-binding domain"/>
    <property type="match status" value="2"/>
</dbReference>
<dbReference type="InterPro" id="IPR036188">
    <property type="entry name" value="FAD/NAD-bd_sf"/>
</dbReference>
<dbReference type="InterPro" id="IPR016156">
    <property type="entry name" value="FAD/NAD-linked_Rdtase_dimer_sf"/>
</dbReference>
<dbReference type="SUPFAM" id="SSF55424">
    <property type="entry name" value="FAD/NAD-linked reductases, dimerisation (C-terminal) domain"/>
    <property type="match status" value="1"/>
</dbReference>
<protein>
    <submittedName>
        <fullName evidence="11">Apoptosis-inducing factor 1</fullName>
    </submittedName>
</protein>
<evidence type="ECO:0000256" key="5">
    <source>
        <dbReference type="ARBA" id="ARBA00022723"/>
    </source>
</evidence>
<organism evidence="11 12">
    <name type="scientific">Ceratobasidium theobromae</name>
    <dbReference type="NCBI Taxonomy" id="1582974"/>
    <lineage>
        <taxon>Eukaryota</taxon>
        <taxon>Fungi</taxon>
        <taxon>Dikarya</taxon>
        <taxon>Basidiomycota</taxon>
        <taxon>Agaricomycotina</taxon>
        <taxon>Agaricomycetes</taxon>
        <taxon>Cantharellales</taxon>
        <taxon>Ceratobasidiaceae</taxon>
        <taxon>Ceratobasidium</taxon>
    </lineage>
</organism>
<dbReference type="Gene3D" id="2.102.10.10">
    <property type="entry name" value="Rieske [2Fe-2S] iron-sulphur domain"/>
    <property type="match status" value="1"/>
</dbReference>
<keyword evidence="12" id="KW-1185">Reference proteome</keyword>
<gene>
    <name evidence="11" type="ORF">CTheo_5799</name>
</gene>
<dbReference type="GO" id="GO:0051537">
    <property type="term" value="F:2 iron, 2 sulfur cluster binding"/>
    <property type="evidence" value="ECO:0007669"/>
    <property type="project" value="UniProtKB-KW"/>
</dbReference>
<evidence type="ECO:0000256" key="9">
    <source>
        <dbReference type="ARBA" id="ARBA00023014"/>
    </source>
</evidence>